<evidence type="ECO:0000259" key="1">
    <source>
        <dbReference type="Pfam" id="PF02627"/>
    </source>
</evidence>
<dbReference type="Gene3D" id="1.20.1290.10">
    <property type="entry name" value="AhpD-like"/>
    <property type="match status" value="1"/>
</dbReference>
<dbReference type="InterPro" id="IPR003779">
    <property type="entry name" value="CMD-like"/>
</dbReference>
<dbReference type="SUPFAM" id="SSF69118">
    <property type="entry name" value="AhpD-like"/>
    <property type="match status" value="1"/>
</dbReference>
<dbReference type="PANTHER" id="PTHR34846">
    <property type="entry name" value="4-CARBOXYMUCONOLACTONE DECARBOXYLASE FAMILY PROTEIN (AFU_ORTHOLOGUE AFUA_6G11590)"/>
    <property type="match status" value="1"/>
</dbReference>
<sequence length="179" mass="19945">MTERVRPGTWRTNGPLAAGFAQLAGRVTRTAPPAIFTVLGRGRRTFWGWLAFAGTLMPFGSLPRSDSELVILRVAHLRGSDYEAAHHRSIARRAGLTGDQIEQLLSAGPEASYFTDRQQTLIAATDELIADDDLSDPTWERLHDHLDDRGCVEFLLLAGHYRMLATALHTMRIEPDQPR</sequence>
<dbReference type="PANTHER" id="PTHR34846:SF5">
    <property type="entry name" value="CARBOXYMUCONOLACTONE DECARBOXYLASE-LIKE DOMAIN-CONTAINING PROTEIN"/>
    <property type="match status" value="1"/>
</dbReference>
<dbReference type="Proteomes" id="UP001596298">
    <property type="component" value="Unassembled WGS sequence"/>
</dbReference>
<keyword evidence="3" id="KW-1185">Reference proteome</keyword>
<accession>A0ABW2AGZ8</accession>
<dbReference type="Pfam" id="PF02627">
    <property type="entry name" value="CMD"/>
    <property type="match status" value="1"/>
</dbReference>
<gene>
    <name evidence="2" type="ORF">ACFQDH_12510</name>
</gene>
<dbReference type="InterPro" id="IPR029032">
    <property type="entry name" value="AhpD-like"/>
</dbReference>
<name>A0ABW2AGZ8_9MICO</name>
<reference evidence="3" key="1">
    <citation type="journal article" date="2019" name="Int. J. Syst. Evol. Microbiol.">
        <title>The Global Catalogue of Microorganisms (GCM) 10K type strain sequencing project: providing services to taxonomists for standard genome sequencing and annotation.</title>
        <authorList>
            <consortium name="The Broad Institute Genomics Platform"/>
            <consortium name="The Broad Institute Genome Sequencing Center for Infectious Disease"/>
            <person name="Wu L."/>
            <person name="Ma J."/>
        </authorList>
    </citation>
    <scope>NUCLEOTIDE SEQUENCE [LARGE SCALE GENOMIC DNA]</scope>
    <source>
        <strain evidence="3">CCUG 58127</strain>
    </source>
</reference>
<evidence type="ECO:0000313" key="2">
    <source>
        <dbReference type="EMBL" id="MFC6706060.1"/>
    </source>
</evidence>
<feature type="domain" description="Carboxymuconolactone decarboxylase-like" evidence="1">
    <location>
        <begin position="45"/>
        <end position="111"/>
    </location>
</feature>
<evidence type="ECO:0000313" key="3">
    <source>
        <dbReference type="Proteomes" id="UP001596298"/>
    </source>
</evidence>
<organism evidence="2 3">
    <name type="scientific">Flexivirga alba</name>
    <dbReference type="NCBI Taxonomy" id="702742"/>
    <lineage>
        <taxon>Bacteria</taxon>
        <taxon>Bacillati</taxon>
        <taxon>Actinomycetota</taxon>
        <taxon>Actinomycetes</taxon>
        <taxon>Micrococcales</taxon>
        <taxon>Dermacoccaceae</taxon>
        <taxon>Flexivirga</taxon>
    </lineage>
</organism>
<protein>
    <submittedName>
        <fullName evidence="2">Carboxymuconolactone decarboxylase family protein</fullName>
    </submittedName>
</protein>
<dbReference type="EMBL" id="JBHSWH010000001">
    <property type="protein sequence ID" value="MFC6706060.1"/>
    <property type="molecule type" value="Genomic_DNA"/>
</dbReference>
<comment type="caution">
    <text evidence="2">The sequence shown here is derived from an EMBL/GenBank/DDBJ whole genome shotgun (WGS) entry which is preliminary data.</text>
</comment>
<proteinExistence type="predicted"/>
<dbReference type="RefSeq" id="WP_382401753.1">
    <property type="nucleotide sequence ID" value="NZ_JBHSWH010000001.1"/>
</dbReference>